<dbReference type="CDD" id="cd04369">
    <property type="entry name" value="Bromodomain"/>
    <property type="match status" value="2"/>
</dbReference>
<dbReference type="PRINTS" id="PR00503">
    <property type="entry name" value="BROMODOMAIN"/>
</dbReference>
<feature type="compositionally biased region" description="Basic and acidic residues" evidence="9">
    <location>
        <begin position="28"/>
        <end position="37"/>
    </location>
</feature>
<dbReference type="GO" id="GO:0003682">
    <property type="term" value="F:chromatin binding"/>
    <property type="evidence" value="ECO:0007669"/>
    <property type="project" value="TreeGrafter"/>
</dbReference>
<dbReference type="InterPro" id="IPR037382">
    <property type="entry name" value="Rsc/polybromo"/>
</dbReference>
<organism evidence="11 12">
    <name type="scientific">Exophiala bonariae</name>
    <dbReference type="NCBI Taxonomy" id="1690606"/>
    <lineage>
        <taxon>Eukaryota</taxon>
        <taxon>Fungi</taxon>
        <taxon>Dikarya</taxon>
        <taxon>Ascomycota</taxon>
        <taxon>Pezizomycotina</taxon>
        <taxon>Eurotiomycetes</taxon>
        <taxon>Chaetothyriomycetidae</taxon>
        <taxon>Chaetothyriales</taxon>
        <taxon>Herpotrichiellaceae</taxon>
        <taxon>Exophiala</taxon>
    </lineage>
</organism>
<dbReference type="Gene3D" id="1.20.920.10">
    <property type="entry name" value="Bromodomain-like"/>
    <property type="match status" value="2"/>
</dbReference>
<evidence type="ECO:0000313" key="12">
    <source>
        <dbReference type="Proteomes" id="UP001358417"/>
    </source>
</evidence>
<dbReference type="GeneID" id="89971856"/>
<feature type="region of interest" description="Disordered" evidence="9">
    <location>
        <begin position="1"/>
        <end position="37"/>
    </location>
</feature>
<evidence type="ECO:0000256" key="1">
    <source>
        <dbReference type="ARBA" id="ARBA00004123"/>
    </source>
</evidence>
<dbReference type="RefSeq" id="XP_064704978.1">
    <property type="nucleotide sequence ID" value="XM_064847257.1"/>
</dbReference>
<dbReference type="EMBL" id="JAVRRD010000017">
    <property type="protein sequence ID" value="KAK5050392.1"/>
    <property type="molecule type" value="Genomic_DNA"/>
</dbReference>
<feature type="domain" description="Bromo" evidence="10">
    <location>
        <begin position="68"/>
        <end position="138"/>
    </location>
</feature>
<evidence type="ECO:0000259" key="10">
    <source>
        <dbReference type="PROSITE" id="PS50014"/>
    </source>
</evidence>
<feature type="compositionally biased region" description="Basic and acidic residues" evidence="9">
    <location>
        <begin position="364"/>
        <end position="373"/>
    </location>
</feature>
<dbReference type="PANTHER" id="PTHR16062">
    <property type="entry name" value="SWI/SNF-RELATED"/>
    <property type="match status" value="1"/>
</dbReference>
<dbReference type="PANTHER" id="PTHR16062:SF21">
    <property type="entry name" value="CHROMATIN STRUCTURE-REMODELING COMPLEX SUBUNIT RSC1-RELATED"/>
    <property type="match status" value="1"/>
</dbReference>
<proteinExistence type="predicted"/>
<sequence length="638" mass="71880">MSSKRRSGPAGLPEDFAATPDPKRRKRNDLAKLHHPQDTFFPDVETAETTTEQGLKLINQLKRSQDKNGRPVAGHFIDLPPKQGNERYYQQTAMPLSLNMIEQRLEKYEYPNMEMLEADLKRLVQNAKDYNSSKSNVFEDAERIRKALSNYMPKHNPAYLRPDYRAYPTPIPQDLIDRVRESSQGSSEAAAQPEKIKLHFSRNTARRRSEATPSTPRDLKADIKVELLSFLDELSEQDDAINFEEKVSKKDYPSYYKTIAKPTSISDVRALVQKDSIQDWDSLAREVRLIWDNAKQFNEEQSPIYDMAEVLDSWSEQELQDRGAAPRRNLRLSLSQPTKPKALRLTMGSSTPTPTVAGGTIDNESLRRQKEEMGQALNRAQRATSRVQQANGSTPVPSSAAISVRRSISIITDQQDTIMSDTNGSDTHKGQDTARKTSQTPGVAQLPTPAVETDPQDPTKPLTNGIHKHESSATPESSHAANVVRQSDSPLERKYRDPGKDVTTALLASVTFMTNPNGPSDPKWKLTRYASPIKTQTSCLTCLPMNHQYMRIIPRFTSELKRRRRHRSFVVVNGQTIPQPTSSSVEGAYDVLLKPGTNEISVEVLADLKEGERKDYAPPQLQFDFERLSMIINLGLLD</sequence>
<dbReference type="GO" id="GO:0006368">
    <property type="term" value="P:transcription elongation by RNA polymerase II"/>
    <property type="evidence" value="ECO:0007669"/>
    <property type="project" value="TreeGrafter"/>
</dbReference>
<comment type="subcellular location">
    <subcellularLocation>
        <location evidence="1">Nucleus</location>
    </subcellularLocation>
</comment>
<dbReference type="PROSITE" id="PS50014">
    <property type="entry name" value="BROMODOMAIN_2"/>
    <property type="match status" value="2"/>
</dbReference>
<evidence type="ECO:0000256" key="3">
    <source>
        <dbReference type="ARBA" id="ARBA00022853"/>
    </source>
</evidence>
<evidence type="ECO:0000256" key="5">
    <source>
        <dbReference type="ARBA" id="ARBA00023117"/>
    </source>
</evidence>
<evidence type="ECO:0000313" key="11">
    <source>
        <dbReference type="EMBL" id="KAK5050392.1"/>
    </source>
</evidence>
<dbReference type="Pfam" id="PF22994">
    <property type="entry name" value="RSC4_Ig_like"/>
    <property type="match status" value="1"/>
</dbReference>
<protein>
    <recommendedName>
        <fullName evidence="10">Bromo domain-containing protein</fullName>
    </recommendedName>
</protein>
<keyword evidence="6" id="KW-0804">Transcription</keyword>
<dbReference type="GO" id="GO:0016586">
    <property type="term" value="C:RSC-type complex"/>
    <property type="evidence" value="ECO:0007669"/>
    <property type="project" value="InterPro"/>
</dbReference>
<feature type="compositionally biased region" description="Polar residues" evidence="9">
    <location>
        <begin position="472"/>
        <end position="489"/>
    </location>
</feature>
<evidence type="ECO:0000256" key="9">
    <source>
        <dbReference type="SAM" id="MobiDB-lite"/>
    </source>
</evidence>
<keyword evidence="3" id="KW-0156">Chromatin regulator</keyword>
<dbReference type="InterPro" id="IPR001487">
    <property type="entry name" value="Bromodomain"/>
</dbReference>
<evidence type="ECO:0000256" key="6">
    <source>
        <dbReference type="ARBA" id="ARBA00023163"/>
    </source>
</evidence>
<name>A0AAV9N671_9EURO</name>
<keyword evidence="2" id="KW-0677">Repeat</keyword>
<evidence type="ECO:0000256" key="4">
    <source>
        <dbReference type="ARBA" id="ARBA00023015"/>
    </source>
</evidence>
<keyword evidence="5 8" id="KW-0103">Bromodomain</keyword>
<gene>
    <name evidence="11" type="ORF">LTR84_003673</name>
</gene>
<dbReference type="SMART" id="SM00297">
    <property type="entry name" value="BROMO"/>
    <property type="match status" value="2"/>
</dbReference>
<feature type="compositionally biased region" description="Basic and acidic residues" evidence="9">
    <location>
        <begin position="426"/>
        <end position="435"/>
    </location>
</feature>
<dbReference type="Proteomes" id="UP001358417">
    <property type="component" value="Unassembled WGS sequence"/>
</dbReference>
<reference evidence="11 12" key="1">
    <citation type="submission" date="2023-08" db="EMBL/GenBank/DDBJ databases">
        <title>Black Yeasts Isolated from many extreme environments.</title>
        <authorList>
            <person name="Coleine C."/>
            <person name="Stajich J.E."/>
            <person name="Selbmann L."/>
        </authorList>
    </citation>
    <scope>NUCLEOTIDE SEQUENCE [LARGE SCALE GENOMIC DNA]</scope>
    <source>
        <strain evidence="11 12">CCFEE 5792</strain>
    </source>
</reference>
<feature type="compositionally biased region" description="Polar residues" evidence="9">
    <location>
        <begin position="381"/>
        <end position="397"/>
    </location>
</feature>
<feature type="region of interest" description="Disordered" evidence="9">
    <location>
        <begin position="332"/>
        <end position="401"/>
    </location>
</feature>
<keyword evidence="12" id="KW-1185">Reference proteome</keyword>
<comment type="caution">
    <text evidence="11">The sequence shown here is derived from an EMBL/GenBank/DDBJ whole genome shotgun (WGS) entry which is preliminary data.</text>
</comment>
<keyword evidence="7" id="KW-0539">Nucleus</keyword>
<dbReference type="SUPFAM" id="SSF47370">
    <property type="entry name" value="Bromodomain"/>
    <property type="match status" value="2"/>
</dbReference>
<feature type="domain" description="Bromo" evidence="10">
    <location>
        <begin position="235"/>
        <end position="305"/>
    </location>
</feature>
<evidence type="ECO:0000256" key="7">
    <source>
        <dbReference type="ARBA" id="ARBA00023242"/>
    </source>
</evidence>
<dbReference type="InterPro" id="IPR036427">
    <property type="entry name" value="Bromodomain-like_sf"/>
</dbReference>
<dbReference type="GO" id="GO:0006338">
    <property type="term" value="P:chromatin remodeling"/>
    <property type="evidence" value="ECO:0007669"/>
    <property type="project" value="InterPro"/>
</dbReference>
<dbReference type="InterPro" id="IPR054551">
    <property type="entry name" value="RSC4_Ig-like"/>
</dbReference>
<feature type="region of interest" description="Disordered" evidence="9">
    <location>
        <begin position="414"/>
        <end position="497"/>
    </location>
</feature>
<evidence type="ECO:0000256" key="2">
    <source>
        <dbReference type="ARBA" id="ARBA00022737"/>
    </source>
</evidence>
<keyword evidence="4" id="KW-0805">Transcription regulation</keyword>
<evidence type="ECO:0000256" key="8">
    <source>
        <dbReference type="PROSITE-ProRule" id="PRU00035"/>
    </source>
</evidence>
<accession>A0AAV9N671</accession>
<dbReference type="Pfam" id="PF00439">
    <property type="entry name" value="Bromodomain"/>
    <property type="match status" value="2"/>
</dbReference>
<feature type="compositionally biased region" description="Polar residues" evidence="9">
    <location>
        <begin position="414"/>
        <end position="425"/>
    </location>
</feature>
<dbReference type="AlphaFoldDB" id="A0AAV9N671"/>